<dbReference type="GO" id="GO:0005524">
    <property type="term" value="F:ATP binding"/>
    <property type="evidence" value="ECO:0007669"/>
    <property type="project" value="UniProtKB-KW"/>
</dbReference>
<evidence type="ECO:0000256" key="1">
    <source>
        <dbReference type="ARBA" id="ARBA00022741"/>
    </source>
</evidence>
<dbReference type="GO" id="GO:0016020">
    <property type="term" value="C:membrane"/>
    <property type="evidence" value="ECO:0007669"/>
    <property type="project" value="TreeGrafter"/>
</dbReference>
<evidence type="ECO:0000256" key="2">
    <source>
        <dbReference type="ARBA" id="ARBA00022840"/>
    </source>
</evidence>
<dbReference type="PROSITE" id="PS00211">
    <property type="entry name" value="ABC_TRANSPORTER_1"/>
    <property type="match status" value="1"/>
</dbReference>
<dbReference type="AlphaFoldDB" id="U6KSB5"/>
<feature type="non-terminal residue" evidence="5">
    <location>
        <position position="205"/>
    </location>
</feature>
<dbReference type="InterPro" id="IPR003439">
    <property type="entry name" value="ABC_transporter-like_ATP-bd"/>
</dbReference>
<evidence type="ECO:0000259" key="4">
    <source>
        <dbReference type="Pfam" id="PF00005"/>
    </source>
</evidence>
<dbReference type="Proteomes" id="UP000030747">
    <property type="component" value="Unassembled WGS sequence"/>
</dbReference>
<accession>U6KSB5</accession>
<dbReference type="EMBL" id="HG674692">
    <property type="protein sequence ID" value="CDJ39823.1"/>
    <property type="molecule type" value="Genomic_DNA"/>
</dbReference>
<keyword evidence="2" id="KW-0067">ATP-binding</keyword>
<dbReference type="Pfam" id="PF00005">
    <property type="entry name" value="ABC_tran"/>
    <property type="match status" value="1"/>
</dbReference>
<dbReference type="OrthoDB" id="6500128at2759"/>
<dbReference type="InterPro" id="IPR017871">
    <property type="entry name" value="ABC_transporter-like_CS"/>
</dbReference>
<reference evidence="5" key="1">
    <citation type="submission" date="2013-10" db="EMBL/GenBank/DDBJ databases">
        <title>Genomic analysis of the causative agents of coccidiosis in chickens.</title>
        <authorList>
            <person name="Reid A.J."/>
            <person name="Blake D."/>
            <person name="Billington K."/>
            <person name="Browne H."/>
            <person name="Dunn M."/>
            <person name="Hung S."/>
            <person name="Kawahara F."/>
            <person name="Miranda-Saavedra D."/>
            <person name="Mourier T."/>
            <person name="Nagra H."/>
            <person name="Otto T.D."/>
            <person name="Rawlings N."/>
            <person name="Sanchez A."/>
            <person name="Sanders M."/>
            <person name="Subramaniam C."/>
            <person name="Tay Y."/>
            <person name="Dear P."/>
            <person name="Doerig C."/>
            <person name="Gruber A."/>
            <person name="Parkinson J."/>
            <person name="Shirley M."/>
            <person name="Wan K.L."/>
            <person name="Berriman M."/>
            <person name="Tomley F."/>
            <person name="Pain A."/>
        </authorList>
    </citation>
    <scope>NUCLEOTIDE SEQUENCE [LARGE SCALE GENOMIC DNA]</scope>
    <source>
        <strain evidence="5">Houghton</strain>
    </source>
</reference>
<dbReference type="GO" id="GO:0042626">
    <property type="term" value="F:ATPase-coupled transmembrane transporter activity"/>
    <property type="evidence" value="ECO:0007669"/>
    <property type="project" value="TreeGrafter"/>
</dbReference>
<feature type="compositionally biased region" description="Low complexity" evidence="3">
    <location>
        <begin position="20"/>
        <end position="49"/>
    </location>
</feature>
<sequence length="205" mass="21626">MIINNRKSTFNNAADANNDGSSSSSSSRRSSKGSSRSGNEGAAAAAAAAESEDQLKVAMLPAAATDSETDAESEAPAAAAAAESPAAAAAAAGYVGIEVEDIDPLDIHVEEGGRNFSLGQRQLICLARALLRRSKILLLDEATAVVDPKTDSLIQQTIKTDFKDCTVITIAHRIETIVDYDKVMVLADGQIEEFDSPRKLFQKKE</sequence>
<keyword evidence="6" id="KW-1185">Reference proteome</keyword>
<dbReference type="InterPro" id="IPR050173">
    <property type="entry name" value="ABC_transporter_C-like"/>
</dbReference>
<organism evidence="5 6">
    <name type="scientific">Eimeria tenella</name>
    <name type="common">Coccidian parasite</name>
    <dbReference type="NCBI Taxonomy" id="5802"/>
    <lineage>
        <taxon>Eukaryota</taxon>
        <taxon>Sar</taxon>
        <taxon>Alveolata</taxon>
        <taxon>Apicomplexa</taxon>
        <taxon>Conoidasida</taxon>
        <taxon>Coccidia</taxon>
        <taxon>Eucoccidiorida</taxon>
        <taxon>Eimeriorina</taxon>
        <taxon>Eimeriidae</taxon>
        <taxon>Eimeria</taxon>
    </lineage>
</organism>
<feature type="region of interest" description="Disordered" evidence="3">
    <location>
        <begin position="1"/>
        <end position="52"/>
    </location>
</feature>
<feature type="compositionally biased region" description="Polar residues" evidence="3">
    <location>
        <begin position="1"/>
        <end position="19"/>
    </location>
</feature>
<keyword evidence="1" id="KW-0547">Nucleotide-binding</keyword>
<dbReference type="RefSeq" id="XP_013230576.1">
    <property type="nucleotide sequence ID" value="XM_013375122.1"/>
</dbReference>
<dbReference type="GeneID" id="25257179"/>
<dbReference type="VEuPathDB" id="ToxoDB:ETH_00040695"/>
<proteinExistence type="predicted"/>
<dbReference type="InterPro" id="IPR027417">
    <property type="entry name" value="P-loop_NTPase"/>
</dbReference>
<dbReference type="FunFam" id="3.40.50.300:FF:003492">
    <property type="entry name" value="AGAP012735-PA"/>
    <property type="match status" value="1"/>
</dbReference>
<name>U6KSB5_EIMTE</name>
<dbReference type="GO" id="GO:0016887">
    <property type="term" value="F:ATP hydrolysis activity"/>
    <property type="evidence" value="ECO:0007669"/>
    <property type="project" value="InterPro"/>
</dbReference>
<evidence type="ECO:0000313" key="5">
    <source>
        <dbReference type="EMBL" id="CDJ39823.1"/>
    </source>
</evidence>
<gene>
    <name evidence="5" type="ORF">ETH_00040695</name>
</gene>
<dbReference type="PANTHER" id="PTHR24223">
    <property type="entry name" value="ATP-BINDING CASSETTE SUB-FAMILY C"/>
    <property type="match status" value="1"/>
</dbReference>
<protein>
    <recommendedName>
        <fullName evidence="4">ABC transporter domain-containing protein</fullName>
    </recommendedName>
</protein>
<reference evidence="5" key="2">
    <citation type="submission" date="2013-10" db="EMBL/GenBank/DDBJ databases">
        <authorList>
            <person name="Aslett M."/>
        </authorList>
    </citation>
    <scope>NUCLEOTIDE SEQUENCE [LARGE SCALE GENOMIC DNA]</scope>
    <source>
        <strain evidence="5">Houghton</strain>
    </source>
</reference>
<dbReference type="SUPFAM" id="SSF52540">
    <property type="entry name" value="P-loop containing nucleoside triphosphate hydrolases"/>
    <property type="match status" value="1"/>
</dbReference>
<evidence type="ECO:0000313" key="6">
    <source>
        <dbReference type="Proteomes" id="UP000030747"/>
    </source>
</evidence>
<dbReference type="Gene3D" id="3.40.50.300">
    <property type="entry name" value="P-loop containing nucleotide triphosphate hydrolases"/>
    <property type="match status" value="1"/>
</dbReference>
<evidence type="ECO:0000256" key="3">
    <source>
        <dbReference type="SAM" id="MobiDB-lite"/>
    </source>
</evidence>
<feature type="domain" description="ABC transporter" evidence="4">
    <location>
        <begin position="98"/>
        <end position="144"/>
    </location>
</feature>
<dbReference type="VEuPathDB" id="ToxoDB:ETH2_1132000"/>